<dbReference type="PANTHER" id="PTHR11486">
    <property type="entry name" value="FIBROBLAST GROWTH FACTOR"/>
    <property type="match status" value="1"/>
</dbReference>
<dbReference type="SUPFAM" id="SSF50353">
    <property type="entry name" value="Cytokine"/>
    <property type="match status" value="1"/>
</dbReference>
<dbReference type="Proteomes" id="UP001497482">
    <property type="component" value="Chromosome 15"/>
</dbReference>
<proteinExistence type="inferred from homology"/>
<dbReference type="Gene3D" id="2.80.10.50">
    <property type="match status" value="1"/>
</dbReference>
<accession>A0AAV2JYZ5</accession>
<dbReference type="GO" id="GO:0008083">
    <property type="term" value="F:growth factor activity"/>
    <property type="evidence" value="ECO:0007669"/>
    <property type="project" value="InterPro"/>
</dbReference>
<reference evidence="3 4" key="1">
    <citation type="submission" date="2024-04" db="EMBL/GenBank/DDBJ databases">
        <authorList>
            <person name="Waldvogel A.-M."/>
            <person name="Schoenle A."/>
        </authorList>
    </citation>
    <scope>NUCLEOTIDE SEQUENCE [LARGE SCALE GENOMIC DNA]</scope>
</reference>
<dbReference type="InterPro" id="IPR008996">
    <property type="entry name" value="IL1/FGF"/>
</dbReference>
<keyword evidence="4" id="KW-1185">Reference proteome</keyword>
<protein>
    <recommendedName>
        <fullName evidence="2">Fibroblast growth factor</fullName>
        <shortName evidence="2">FGF</shortName>
    </recommendedName>
</protein>
<dbReference type="SMART" id="SM00442">
    <property type="entry name" value="FGF"/>
    <property type="match status" value="1"/>
</dbReference>
<name>A0AAV2JYZ5_KNICA</name>
<comment type="similarity">
    <text evidence="1 2">Belongs to the heparin-binding growth factors family.</text>
</comment>
<evidence type="ECO:0000256" key="1">
    <source>
        <dbReference type="ARBA" id="ARBA00007936"/>
    </source>
</evidence>
<dbReference type="PRINTS" id="PR00262">
    <property type="entry name" value="IL1HBGF"/>
</dbReference>
<dbReference type="Pfam" id="PF00167">
    <property type="entry name" value="FGF"/>
    <property type="match status" value="1"/>
</dbReference>
<sequence length="146" mass="16482">MSSTAVVKSLHDEDFCLQSPGVTVLLLRWVGPYVEKLLSLDCVAGWLRVLALRAGVVAIRGEKSQRYLCIKATGRVYTQESFSAECELRENMEENHYNTYSSQRYPGLYLGLSRHGEAKNATKVEPWRSAAHFLPLTEMRFCPPKG</sequence>
<evidence type="ECO:0000313" key="3">
    <source>
        <dbReference type="EMBL" id="CAL1581961.1"/>
    </source>
</evidence>
<evidence type="ECO:0000313" key="4">
    <source>
        <dbReference type="Proteomes" id="UP001497482"/>
    </source>
</evidence>
<dbReference type="AlphaFoldDB" id="A0AAV2JYZ5"/>
<organism evidence="3 4">
    <name type="scientific">Knipowitschia caucasica</name>
    <name type="common">Caucasian dwarf goby</name>
    <name type="synonym">Pomatoschistus caucasicus</name>
    <dbReference type="NCBI Taxonomy" id="637954"/>
    <lineage>
        <taxon>Eukaryota</taxon>
        <taxon>Metazoa</taxon>
        <taxon>Chordata</taxon>
        <taxon>Craniata</taxon>
        <taxon>Vertebrata</taxon>
        <taxon>Euteleostomi</taxon>
        <taxon>Actinopterygii</taxon>
        <taxon>Neopterygii</taxon>
        <taxon>Teleostei</taxon>
        <taxon>Neoteleostei</taxon>
        <taxon>Acanthomorphata</taxon>
        <taxon>Gobiaria</taxon>
        <taxon>Gobiiformes</taxon>
        <taxon>Gobioidei</taxon>
        <taxon>Gobiidae</taxon>
        <taxon>Gobiinae</taxon>
        <taxon>Knipowitschia</taxon>
    </lineage>
</organism>
<dbReference type="PRINTS" id="PR00263">
    <property type="entry name" value="HBGFFGF"/>
</dbReference>
<dbReference type="InterPro" id="IPR002209">
    <property type="entry name" value="Fibroblast_GF_fam"/>
</dbReference>
<gene>
    <name evidence="3" type="ORF">KC01_LOCUS12669</name>
</gene>
<evidence type="ECO:0000256" key="2">
    <source>
        <dbReference type="RuleBase" id="RU049442"/>
    </source>
</evidence>
<dbReference type="EMBL" id="OZ035837">
    <property type="protein sequence ID" value="CAL1581961.1"/>
    <property type="molecule type" value="Genomic_DNA"/>
</dbReference>